<protein>
    <submittedName>
        <fullName evidence="2">Sel1 repeat protein</fullName>
    </submittedName>
</protein>
<reference evidence="2 3" key="3">
    <citation type="submission" date="2008-05" db="EMBL/GenBank/DDBJ databases">
        <authorList>
            <person name="Fulton L."/>
            <person name="Clifton S."/>
            <person name="Fulton B."/>
            <person name="Xu J."/>
            <person name="Minx P."/>
            <person name="Pepin K.H."/>
            <person name="Johnson M."/>
            <person name="Thiruvilangam P."/>
            <person name="Bhonagiri V."/>
            <person name="Nash W.E."/>
            <person name="Mardis E.R."/>
            <person name="Wilson R.K."/>
        </authorList>
    </citation>
    <scope>NUCLEOTIDE SEQUENCE [LARGE SCALE GENOMIC DNA]</scope>
    <source>
        <strain evidence="2 3">ATCC 25827</strain>
    </source>
</reference>
<dbReference type="EMBL" id="ABJD02000101">
    <property type="protein sequence ID" value="EDU58953.1"/>
    <property type="molecule type" value="Genomic_DNA"/>
</dbReference>
<dbReference type="Proteomes" id="UP000004506">
    <property type="component" value="Unassembled WGS sequence"/>
</dbReference>
<dbReference type="PANTHER" id="PTHR43628:SF1">
    <property type="entry name" value="CHITIN SYNTHASE REGULATORY FACTOR 2-RELATED"/>
    <property type="match status" value="1"/>
</dbReference>
<dbReference type="SMART" id="SM00671">
    <property type="entry name" value="SEL1"/>
    <property type="match status" value="4"/>
</dbReference>
<dbReference type="InterPro" id="IPR011990">
    <property type="entry name" value="TPR-like_helical_dom_sf"/>
</dbReference>
<feature type="chain" id="PRO_5041726527" evidence="1">
    <location>
        <begin position="22"/>
        <end position="206"/>
    </location>
</feature>
<reference evidence="3" key="2">
    <citation type="submission" date="2008-04" db="EMBL/GenBank/DDBJ databases">
        <title>Draft genome sequence of Providencia stuartii(ATCC 25827).</title>
        <authorList>
            <person name="Sudarsanam P."/>
            <person name="Ley R."/>
            <person name="Guruge J."/>
            <person name="Turnbaugh P.J."/>
            <person name="Mahowald M."/>
            <person name="Liep D."/>
            <person name="Gordon J."/>
        </authorList>
    </citation>
    <scope>NUCLEOTIDE SEQUENCE [LARGE SCALE GENOMIC DNA]</scope>
    <source>
        <strain evidence="3">ATCC 25827</strain>
    </source>
</reference>
<dbReference type="PANTHER" id="PTHR43628">
    <property type="entry name" value="ACTIVATOR OF C KINASE PROTEIN 1-RELATED"/>
    <property type="match status" value="1"/>
</dbReference>
<sequence>MNKLALSLIISYCFTIPFAHSKPFNYDGTYGSGLVAFTVVSLQTAIEGTPESYYLLGGAYEFGIGTDVNMTAAIKAFEKAADLGSLKALEKLGYIYHYSKNYPHDYQKAFNYYELAIKRNSAEAYYGLGTLFLHGKGVDQDAIIAERYIRKSAEAGFPEAQLALSIFYDRGFVVPKDKKMANYWSNKAEKQGVSFSTRQMEYSIQK</sequence>
<dbReference type="AlphaFoldDB" id="A0AA87CTX3"/>
<proteinExistence type="predicted"/>
<evidence type="ECO:0000256" key="1">
    <source>
        <dbReference type="SAM" id="SignalP"/>
    </source>
</evidence>
<comment type="caution">
    <text evidence="2">The sequence shown here is derived from an EMBL/GenBank/DDBJ whole genome shotgun (WGS) entry which is preliminary data.</text>
</comment>
<accession>A0AA87CTX3</accession>
<feature type="signal peptide" evidence="1">
    <location>
        <begin position="1"/>
        <end position="21"/>
    </location>
</feature>
<name>A0AA87CTX3_PROST</name>
<keyword evidence="1" id="KW-0732">Signal</keyword>
<reference evidence="3" key="1">
    <citation type="submission" date="2008-04" db="EMBL/GenBank/DDBJ databases">
        <title>Draft genome sequence of Providencia stuartii (ATCC 25827).</title>
        <authorList>
            <person name="Sudarsanam P."/>
            <person name="Ley R."/>
            <person name="Guruge J."/>
            <person name="Turnbaugh P.J."/>
            <person name="Mahowald M."/>
            <person name="Liep D."/>
            <person name="Gordon J."/>
        </authorList>
    </citation>
    <scope>NUCLEOTIDE SEQUENCE [LARGE SCALE GENOMIC DNA]</scope>
    <source>
        <strain evidence="3">ATCC 25827</strain>
    </source>
</reference>
<evidence type="ECO:0000313" key="2">
    <source>
        <dbReference type="EMBL" id="EDU58953.1"/>
    </source>
</evidence>
<gene>
    <name evidence="2" type="ORF">PROSTU_02137</name>
</gene>
<dbReference type="InterPro" id="IPR052945">
    <property type="entry name" value="Mitotic_Regulator"/>
</dbReference>
<dbReference type="RefSeq" id="WP_004918831.1">
    <property type="nucleotide sequence ID" value="NZ_DS607663.1"/>
</dbReference>
<dbReference type="SUPFAM" id="SSF81901">
    <property type="entry name" value="HCP-like"/>
    <property type="match status" value="1"/>
</dbReference>
<organism evidence="2 3">
    <name type="scientific">Providencia stuartii ATCC 25827</name>
    <dbReference type="NCBI Taxonomy" id="471874"/>
    <lineage>
        <taxon>Bacteria</taxon>
        <taxon>Pseudomonadati</taxon>
        <taxon>Pseudomonadota</taxon>
        <taxon>Gammaproteobacteria</taxon>
        <taxon>Enterobacterales</taxon>
        <taxon>Morganellaceae</taxon>
        <taxon>Providencia</taxon>
    </lineage>
</organism>
<dbReference type="Gene3D" id="1.25.40.10">
    <property type="entry name" value="Tetratricopeptide repeat domain"/>
    <property type="match status" value="1"/>
</dbReference>
<evidence type="ECO:0000313" key="3">
    <source>
        <dbReference type="Proteomes" id="UP000004506"/>
    </source>
</evidence>
<dbReference type="Pfam" id="PF08238">
    <property type="entry name" value="Sel1"/>
    <property type="match status" value="4"/>
</dbReference>
<dbReference type="InterPro" id="IPR006597">
    <property type="entry name" value="Sel1-like"/>
</dbReference>